<dbReference type="InterPro" id="IPR007942">
    <property type="entry name" value="PLipase-like"/>
</dbReference>
<dbReference type="EMBL" id="JAAMPC010000015">
    <property type="protein sequence ID" value="KAG2258439.1"/>
    <property type="molecule type" value="Genomic_DNA"/>
</dbReference>
<feature type="coiled-coil region" evidence="2">
    <location>
        <begin position="567"/>
        <end position="601"/>
    </location>
</feature>
<protein>
    <recommendedName>
        <fullName evidence="4">MATH domain-containing protein</fullName>
    </recommendedName>
</protein>
<dbReference type="CDD" id="cd00121">
    <property type="entry name" value="MATH"/>
    <property type="match status" value="2"/>
</dbReference>
<dbReference type="PANTHER" id="PTHR46236">
    <property type="entry name" value="TRAF-LIKE SUPERFAMILY PROTEIN"/>
    <property type="match status" value="1"/>
</dbReference>
<dbReference type="PROSITE" id="PS50144">
    <property type="entry name" value="MATH"/>
    <property type="match status" value="2"/>
</dbReference>
<organism evidence="5 6">
    <name type="scientific">Brassica carinata</name>
    <name type="common">Ethiopian mustard</name>
    <name type="synonym">Abyssinian cabbage</name>
    <dbReference type="NCBI Taxonomy" id="52824"/>
    <lineage>
        <taxon>Eukaryota</taxon>
        <taxon>Viridiplantae</taxon>
        <taxon>Streptophyta</taxon>
        <taxon>Embryophyta</taxon>
        <taxon>Tracheophyta</taxon>
        <taxon>Spermatophyta</taxon>
        <taxon>Magnoliopsida</taxon>
        <taxon>eudicotyledons</taxon>
        <taxon>Gunneridae</taxon>
        <taxon>Pentapetalae</taxon>
        <taxon>rosids</taxon>
        <taxon>malvids</taxon>
        <taxon>Brassicales</taxon>
        <taxon>Brassicaceae</taxon>
        <taxon>Brassiceae</taxon>
        <taxon>Brassica</taxon>
    </lineage>
</organism>
<evidence type="ECO:0000256" key="1">
    <source>
        <dbReference type="ARBA" id="ARBA00023054"/>
    </source>
</evidence>
<dbReference type="Proteomes" id="UP000886595">
    <property type="component" value="Unassembled WGS sequence"/>
</dbReference>
<feature type="region of interest" description="Disordered" evidence="3">
    <location>
        <begin position="441"/>
        <end position="466"/>
    </location>
</feature>
<dbReference type="SMART" id="SM00061">
    <property type="entry name" value="MATH"/>
    <property type="match status" value="2"/>
</dbReference>
<reference evidence="5 6" key="1">
    <citation type="submission" date="2020-02" db="EMBL/GenBank/DDBJ databases">
        <authorList>
            <person name="Ma Q."/>
            <person name="Huang Y."/>
            <person name="Song X."/>
            <person name="Pei D."/>
        </authorList>
    </citation>
    <scope>NUCLEOTIDE SEQUENCE [LARGE SCALE GENOMIC DNA]</scope>
    <source>
        <strain evidence="5">Sxm20200214</strain>
        <tissue evidence="5">Leaf</tissue>
    </source>
</reference>
<dbReference type="InterPro" id="IPR050804">
    <property type="entry name" value="MCC"/>
</dbReference>
<dbReference type="OrthoDB" id="289038at2759"/>
<gene>
    <name evidence="5" type="ORF">Bca52824_077733</name>
</gene>
<keyword evidence="6" id="KW-1185">Reference proteome</keyword>
<evidence type="ECO:0000256" key="2">
    <source>
        <dbReference type="SAM" id="Coils"/>
    </source>
</evidence>
<accession>A0A8X7PU58</accession>
<dbReference type="Gene3D" id="2.60.210.10">
    <property type="entry name" value="Apoptosis, Tumor Necrosis Factor Receptor Associated Protein 2, Chain A"/>
    <property type="match status" value="2"/>
</dbReference>
<dbReference type="InterPro" id="IPR002083">
    <property type="entry name" value="MATH/TRAF_dom"/>
</dbReference>
<dbReference type="AlphaFoldDB" id="A0A8X7PU58"/>
<evidence type="ECO:0000313" key="5">
    <source>
        <dbReference type="EMBL" id="KAG2258439.1"/>
    </source>
</evidence>
<sequence>MVSEAGNKFIWVIKDFSSLQSWRIYSDEFLIGGFKWCLIAYPKGSKVDCLSLYLGVADHESLPLGWRRNTKFSLKVVNQFSDKSSILREATELFDQKTPSFGFTKILPLAKLHANDGGFLVNDELKIVAEINVLQVIGESNDESEGSQEANLYFMFFLYVFHSQVAYVRCIFEKHPNFASKRRSNNQHLKSTYINVLLGLIETLCQLPEKLSDDDFDEASAAVSYLTQVGFKMDWLEEKLEEVKEKKMKVYTGKTQLEHMEEEFKVGLDIKSETRNPNRTRTEKPDSLSDPKLWNLSAMVNEADNKLTWVIKDFSSLQSQRIYSDGFLIGGYKWCLIAYPKGAKVDFLSLYLGVADHETLPLGWRRNISFSLQVVNQFSEKSSILREATEWFDQKTPFLGFLKILPLTKLHSKDGGFLVNGELKIVAEVDVLEVTVQSDASEGSQEAAQPMKKTKMTDYGTGSSDLHQETQVGKETIDVNGFQVSTSQVAYVRCIFEKHPDFASKIRSNNQHLKSTYMNVLLGLVETLCQLPEKLSDDDFGEASAAVSYLTQVGFKVDWLEEKLEEVQEKKTKVNTGKAQLQHMEEEFKVLNKKCLELKDLVEKQNADVTAANVALSFDDVV</sequence>
<keyword evidence="1 2" id="KW-0175">Coiled coil</keyword>
<dbReference type="Pfam" id="PF22486">
    <property type="entry name" value="MATH_2"/>
    <property type="match status" value="2"/>
</dbReference>
<dbReference type="Pfam" id="PF05278">
    <property type="entry name" value="PEARLI-4"/>
    <property type="match status" value="1"/>
</dbReference>
<evidence type="ECO:0000259" key="4">
    <source>
        <dbReference type="PROSITE" id="PS50144"/>
    </source>
</evidence>
<name>A0A8X7PU58_BRACI</name>
<evidence type="ECO:0000313" key="6">
    <source>
        <dbReference type="Proteomes" id="UP000886595"/>
    </source>
</evidence>
<proteinExistence type="predicted"/>
<feature type="domain" description="MATH" evidence="4">
    <location>
        <begin position="304"/>
        <end position="429"/>
    </location>
</feature>
<comment type="caution">
    <text evidence="5">The sequence shown here is derived from an EMBL/GenBank/DDBJ whole genome shotgun (WGS) entry which is preliminary data.</text>
</comment>
<dbReference type="PANTHER" id="PTHR46236:SF4">
    <property type="entry name" value="MATH DOMAIN-CONTAINING PROTEIN"/>
    <property type="match status" value="1"/>
</dbReference>
<dbReference type="InterPro" id="IPR008974">
    <property type="entry name" value="TRAF-like"/>
</dbReference>
<dbReference type="SUPFAM" id="SSF49599">
    <property type="entry name" value="TRAF domain-like"/>
    <property type="match status" value="2"/>
</dbReference>
<feature type="domain" description="MATH" evidence="4">
    <location>
        <begin position="6"/>
        <end position="131"/>
    </location>
</feature>
<evidence type="ECO:0000256" key="3">
    <source>
        <dbReference type="SAM" id="MobiDB-lite"/>
    </source>
</evidence>